<keyword evidence="2" id="KW-0472">Membrane</keyword>
<keyword evidence="2" id="KW-1133">Transmembrane helix</keyword>
<reference evidence="3 4" key="1">
    <citation type="journal article" date="2012" name="Science">
        <title>The Paleozoic origin of enzymatic lignin decomposition reconstructed from 31 fungal genomes.</title>
        <authorList>
            <person name="Floudas D."/>
            <person name="Binder M."/>
            <person name="Riley R."/>
            <person name="Barry K."/>
            <person name="Blanchette R.A."/>
            <person name="Henrissat B."/>
            <person name="Martinez A.T."/>
            <person name="Otillar R."/>
            <person name="Spatafora J.W."/>
            <person name="Yadav J.S."/>
            <person name="Aerts A."/>
            <person name="Benoit I."/>
            <person name="Boyd A."/>
            <person name="Carlson A."/>
            <person name="Copeland A."/>
            <person name="Coutinho P.M."/>
            <person name="de Vries R.P."/>
            <person name="Ferreira P."/>
            <person name="Findley K."/>
            <person name="Foster B."/>
            <person name="Gaskell J."/>
            <person name="Glotzer D."/>
            <person name="Gorecki P."/>
            <person name="Heitman J."/>
            <person name="Hesse C."/>
            <person name="Hori C."/>
            <person name="Igarashi K."/>
            <person name="Jurgens J.A."/>
            <person name="Kallen N."/>
            <person name="Kersten P."/>
            <person name="Kohler A."/>
            <person name="Kuees U."/>
            <person name="Kumar T.K.A."/>
            <person name="Kuo A."/>
            <person name="LaButti K."/>
            <person name="Larrondo L.F."/>
            <person name="Lindquist E."/>
            <person name="Ling A."/>
            <person name="Lombard V."/>
            <person name="Lucas S."/>
            <person name="Lundell T."/>
            <person name="Martin R."/>
            <person name="McLaughlin D.J."/>
            <person name="Morgenstern I."/>
            <person name="Morin E."/>
            <person name="Murat C."/>
            <person name="Nagy L.G."/>
            <person name="Nolan M."/>
            <person name="Ohm R.A."/>
            <person name="Patyshakuliyeva A."/>
            <person name="Rokas A."/>
            <person name="Ruiz-Duenas F.J."/>
            <person name="Sabat G."/>
            <person name="Salamov A."/>
            <person name="Samejima M."/>
            <person name="Schmutz J."/>
            <person name="Slot J.C."/>
            <person name="St John F."/>
            <person name="Stenlid J."/>
            <person name="Sun H."/>
            <person name="Sun S."/>
            <person name="Syed K."/>
            <person name="Tsang A."/>
            <person name="Wiebenga A."/>
            <person name="Young D."/>
            <person name="Pisabarro A."/>
            <person name="Eastwood D.C."/>
            <person name="Martin F."/>
            <person name="Cullen D."/>
            <person name="Grigoriev I.V."/>
            <person name="Hibbett D.S."/>
        </authorList>
    </citation>
    <scope>NUCLEOTIDE SEQUENCE [LARGE SCALE GENOMIC DNA]</scope>
    <source>
        <strain evidence="3 4">DJM-731 SS1</strain>
    </source>
</reference>
<dbReference type="AlphaFoldDB" id="M5G3T9"/>
<feature type="region of interest" description="Disordered" evidence="1">
    <location>
        <begin position="275"/>
        <end position="309"/>
    </location>
</feature>
<proteinExistence type="predicted"/>
<dbReference type="RefSeq" id="XP_040630233.1">
    <property type="nucleotide sequence ID" value="XM_040770022.1"/>
</dbReference>
<protein>
    <submittedName>
        <fullName evidence="3">Uncharacterized protein</fullName>
    </submittedName>
</protein>
<feature type="transmembrane region" description="Helical" evidence="2">
    <location>
        <begin position="105"/>
        <end position="126"/>
    </location>
</feature>
<evidence type="ECO:0000313" key="3">
    <source>
        <dbReference type="EMBL" id="EJU03339.1"/>
    </source>
</evidence>
<dbReference type="HOGENOM" id="CLU_900227_0_0_1"/>
<feature type="compositionally biased region" description="Acidic residues" evidence="1">
    <location>
        <begin position="300"/>
        <end position="309"/>
    </location>
</feature>
<keyword evidence="2" id="KW-0812">Transmembrane</keyword>
<feature type="transmembrane region" description="Helical" evidence="2">
    <location>
        <begin position="12"/>
        <end position="31"/>
    </location>
</feature>
<feature type="transmembrane region" description="Helical" evidence="2">
    <location>
        <begin position="37"/>
        <end position="56"/>
    </location>
</feature>
<dbReference type="OrthoDB" id="3251775at2759"/>
<evidence type="ECO:0000256" key="2">
    <source>
        <dbReference type="SAM" id="Phobius"/>
    </source>
</evidence>
<feature type="region of interest" description="Disordered" evidence="1">
    <location>
        <begin position="235"/>
        <end position="255"/>
    </location>
</feature>
<feature type="transmembrane region" description="Helical" evidence="2">
    <location>
        <begin position="76"/>
        <end position="99"/>
    </location>
</feature>
<dbReference type="GeneID" id="63685084"/>
<evidence type="ECO:0000256" key="1">
    <source>
        <dbReference type="SAM" id="MobiDB-lite"/>
    </source>
</evidence>
<keyword evidence="4" id="KW-1185">Reference proteome</keyword>
<gene>
    <name evidence="3" type="ORF">DACRYDRAFT_115521</name>
</gene>
<dbReference type="EMBL" id="JH795860">
    <property type="protein sequence ID" value="EJU03339.1"/>
    <property type="molecule type" value="Genomic_DNA"/>
</dbReference>
<organism evidence="3 4">
    <name type="scientific">Dacryopinax primogenitus (strain DJM 731)</name>
    <name type="common">Brown rot fungus</name>
    <dbReference type="NCBI Taxonomy" id="1858805"/>
    <lineage>
        <taxon>Eukaryota</taxon>
        <taxon>Fungi</taxon>
        <taxon>Dikarya</taxon>
        <taxon>Basidiomycota</taxon>
        <taxon>Agaricomycotina</taxon>
        <taxon>Dacrymycetes</taxon>
        <taxon>Dacrymycetales</taxon>
        <taxon>Dacrymycetaceae</taxon>
        <taxon>Dacryopinax</taxon>
    </lineage>
</organism>
<evidence type="ECO:0000313" key="4">
    <source>
        <dbReference type="Proteomes" id="UP000030653"/>
    </source>
</evidence>
<sequence>MSVAKALYLYNRYTVPVALVINAYMMAGFAVPVSPENLYSISFETLIVILIVIRTWRNKRRLWRRRDTPAPLTDVLLTDGLIYFCTMVLLLIAGLIDYIVAPDPYALVGIYFLWSIHATLVSRIYLHLRDVSSHVDWTVHTDVRPPVPFATRSSPPPLLPLPRPREVPSRRGKLRLMSDASRIVAEAGVLDISRSRAAAELPMIEITLASPTLEPEDTGTSPEGNQAWREESCWWPDSEEEEEIDKPGEEGKTRSSISTFTHAWWSRNVSRATLRSRETNMDSQPKMGIPMHQLGGRGEVEEDEIGRAL</sequence>
<dbReference type="Proteomes" id="UP000030653">
    <property type="component" value="Unassembled WGS sequence"/>
</dbReference>
<accession>M5G3T9</accession>
<name>M5G3T9_DACPD</name>